<accession>A0AA42CAV8</accession>
<proteinExistence type="predicted"/>
<dbReference type="AlphaFoldDB" id="A0AA42CAV8"/>
<feature type="transmembrane region" description="Helical" evidence="6">
    <location>
        <begin position="136"/>
        <end position="159"/>
    </location>
</feature>
<evidence type="ECO:0000256" key="2">
    <source>
        <dbReference type="ARBA" id="ARBA00022448"/>
    </source>
</evidence>
<keyword evidence="2" id="KW-0813">Transport</keyword>
<dbReference type="EMBL" id="JAPAAF010000034">
    <property type="protein sequence ID" value="MCW0484352.1"/>
    <property type="molecule type" value="Genomic_DNA"/>
</dbReference>
<comment type="caution">
    <text evidence="8">The sequence shown here is derived from an EMBL/GenBank/DDBJ whole genome shotgun (WGS) entry which is preliminary data.</text>
</comment>
<reference evidence="8" key="1">
    <citation type="submission" date="2022-10" db="EMBL/GenBank/DDBJ databases">
        <title>Gaoshiqiia sediminis gen. nov., sp. nov., isolated from coastal sediment.</title>
        <authorList>
            <person name="Yu W.X."/>
            <person name="Mu D.S."/>
            <person name="Du J.Z."/>
            <person name="Liang Y.Q."/>
        </authorList>
    </citation>
    <scope>NUCLEOTIDE SEQUENCE</scope>
    <source>
        <strain evidence="8">A06</strain>
    </source>
</reference>
<feature type="transmembrane region" description="Helical" evidence="6">
    <location>
        <begin position="326"/>
        <end position="347"/>
    </location>
</feature>
<dbReference type="InterPro" id="IPR051475">
    <property type="entry name" value="Diverse_Ion_Transporter"/>
</dbReference>
<evidence type="ECO:0000256" key="6">
    <source>
        <dbReference type="SAM" id="Phobius"/>
    </source>
</evidence>
<sequence>MEKENHKLNLVQVALRGAIILGISTAASGLALLFSFHETKQLLAIFTFVLIISSTLLFWNFRLAIAFIGMAAILGGNVLTLQEFIASSELDIILFLVGMMTLVGVLKDLGLFSWIIQSVIGMENMTGRKFITMVMVISALMASVVDEVTSIVIILALIFQVCDTLKVRATPFVIIAVLATNIGSSGTMLGNPIGILIGTKAGFSFLDFITWAAPIMILSLIGALLFVLYWFRADIDMLAERLEARRKKQLGLGPLVKLPYKKGLFILCAAITLIAMHHFLERKLGVEKNTLLIVTPLFISGILMIWKNERARHYIESEVEWWTLMFFMMLFAIAASLEATGVTGQIAELFTETFGENPVILAPVVLFITAAGSAFVDNVVFIAAFIPVINDIGSTPLWWALLFGGCFGGNITMIGSTANIVAIGMMEKRYRAHMSFREWFRVGVLVGVITCVFATILILLLMPFMPAMSGY</sequence>
<keyword evidence="4 6" id="KW-1133">Transmembrane helix</keyword>
<evidence type="ECO:0000313" key="9">
    <source>
        <dbReference type="Proteomes" id="UP001163821"/>
    </source>
</evidence>
<comment type="subcellular location">
    <subcellularLocation>
        <location evidence="1">Membrane</location>
        <topology evidence="1">Multi-pass membrane protein</topology>
    </subcellularLocation>
</comment>
<organism evidence="8 9">
    <name type="scientific">Gaoshiqia sediminis</name>
    <dbReference type="NCBI Taxonomy" id="2986998"/>
    <lineage>
        <taxon>Bacteria</taxon>
        <taxon>Pseudomonadati</taxon>
        <taxon>Bacteroidota</taxon>
        <taxon>Bacteroidia</taxon>
        <taxon>Marinilabiliales</taxon>
        <taxon>Prolixibacteraceae</taxon>
        <taxon>Gaoshiqia</taxon>
    </lineage>
</organism>
<feature type="transmembrane region" description="Helical" evidence="6">
    <location>
        <begin position="398"/>
        <end position="421"/>
    </location>
</feature>
<evidence type="ECO:0000259" key="7">
    <source>
        <dbReference type="Pfam" id="PF03600"/>
    </source>
</evidence>
<dbReference type="RefSeq" id="WP_282592945.1">
    <property type="nucleotide sequence ID" value="NZ_JAPAAF010000034.1"/>
</dbReference>
<evidence type="ECO:0000313" key="8">
    <source>
        <dbReference type="EMBL" id="MCW0484352.1"/>
    </source>
</evidence>
<feature type="transmembrane region" description="Helical" evidence="6">
    <location>
        <begin position="171"/>
        <end position="196"/>
    </location>
</feature>
<feature type="transmembrane region" description="Helical" evidence="6">
    <location>
        <begin position="359"/>
        <end position="386"/>
    </location>
</feature>
<dbReference type="PANTHER" id="PTHR43568:SF1">
    <property type="entry name" value="P PROTEIN"/>
    <property type="match status" value="1"/>
</dbReference>
<dbReference type="PANTHER" id="PTHR43568">
    <property type="entry name" value="P PROTEIN"/>
    <property type="match status" value="1"/>
</dbReference>
<keyword evidence="3 6" id="KW-0812">Transmembrane</keyword>
<feature type="domain" description="Citrate transporter-like" evidence="7">
    <location>
        <begin position="62"/>
        <end position="404"/>
    </location>
</feature>
<gene>
    <name evidence="8" type="ORF">N2K84_16545</name>
</gene>
<evidence type="ECO:0000256" key="1">
    <source>
        <dbReference type="ARBA" id="ARBA00004141"/>
    </source>
</evidence>
<evidence type="ECO:0000256" key="3">
    <source>
        <dbReference type="ARBA" id="ARBA00022692"/>
    </source>
</evidence>
<keyword evidence="9" id="KW-1185">Reference proteome</keyword>
<evidence type="ECO:0000256" key="4">
    <source>
        <dbReference type="ARBA" id="ARBA00022989"/>
    </source>
</evidence>
<feature type="transmembrane region" description="Helical" evidence="6">
    <location>
        <begin position="92"/>
        <end position="116"/>
    </location>
</feature>
<keyword evidence="5 6" id="KW-0472">Membrane</keyword>
<dbReference type="Proteomes" id="UP001163821">
    <property type="component" value="Unassembled WGS sequence"/>
</dbReference>
<evidence type="ECO:0000256" key="5">
    <source>
        <dbReference type="ARBA" id="ARBA00023136"/>
    </source>
</evidence>
<feature type="transmembrane region" description="Helical" evidence="6">
    <location>
        <begin position="442"/>
        <end position="465"/>
    </location>
</feature>
<feature type="transmembrane region" description="Helical" evidence="6">
    <location>
        <begin position="208"/>
        <end position="231"/>
    </location>
</feature>
<dbReference type="InterPro" id="IPR004680">
    <property type="entry name" value="Cit_transptr-like_dom"/>
</dbReference>
<feature type="transmembrane region" description="Helical" evidence="6">
    <location>
        <begin position="66"/>
        <end position="86"/>
    </location>
</feature>
<feature type="transmembrane region" description="Helical" evidence="6">
    <location>
        <begin position="289"/>
        <end position="306"/>
    </location>
</feature>
<dbReference type="GO" id="GO:0055085">
    <property type="term" value="P:transmembrane transport"/>
    <property type="evidence" value="ECO:0007669"/>
    <property type="project" value="InterPro"/>
</dbReference>
<dbReference type="Pfam" id="PF03600">
    <property type="entry name" value="CitMHS"/>
    <property type="match status" value="1"/>
</dbReference>
<feature type="transmembrane region" description="Helical" evidence="6">
    <location>
        <begin position="13"/>
        <end position="36"/>
    </location>
</feature>
<dbReference type="GO" id="GO:0016020">
    <property type="term" value="C:membrane"/>
    <property type="evidence" value="ECO:0007669"/>
    <property type="project" value="UniProtKB-SubCell"/>
</dbReference>
<protein>
    <submittedName>
        <fullName evidence="8">SLC13 family permease</fullName>
    </submittedName>
</protein>
<name>A0AA42CAV8_9BACT</name>
<feature type="transmembrane region" description="Helical" evidence="6">
    <location>
        <begin position="42"/>
        <end position="59"/>
    </location>
</feature>